<feature type="compositionally biased region" description="Basic and acidic residues" evidence="1">
    <location>
        <begin position="68"/>
        <end position="90"/>
    </location>
</feature>
<feature type="transmembrane region" description="Helical" evidence="2">
    <location>
        <begin position="332"/>
        <end position="355"/>
    </location>
</feature>
<keyword evidence="2" id="KW-0812">Transmembrane</keyword>
<dbReference type="GO" id="GO:0032588">
    <property type="term" value="C:trans-Golgi network membrane"/>
    <property type="evidence" value="ECO:0007669"/>
    <property type="project" value="TreeGrafter"/>
</dbReference>
<dbReference type="PANTHER" id="PTHR31004:SF1">
    <property type="entry name" value="TRANSMEMBRANE PROTEIN 79"/>
    <property type="match status" value="1"/>
</dbReference>
<organism evidence="3 4">
    <name type="scientific">Engystomops pustulosus</name>
    <name type="common">Tungara frog</name>
    <name type="synonym">Physalaemus pustulosus</name>
    <dbReference type="NCBI Taxonomy" id="76066"/>
    <lineage>
        <taxon>Eukaryota</taxon>
        <taxon>Metazoa</taxon>
        <taxon>Chordata</taxon>
        <taxon>Craniata</taxon>
        <taxon>Vertebrata</taxon>
        <taxon>Euteleostomi</taxon>
        <taxon>Amphibia</taxon>
        <taxon>Batrachia</taxon>
        <taxon>Anura</taxon>
        <taxon>Neobatrachia</taxon>
        <taxon>Hyloidea</taxon>
        <taxon>Leptodactylidae</taxon>
        <taxon>Leiuperinae</taxon>
        <taxon>Engystomops</taxon>
    </lineage>
</organism>
<dbReference type="AlphaFoldDB" id="A0AAV6YZ71"/>
<reference evidence="3" key="1">
    <citation type="thesis" date="2020" institute="ProQuest LLC" country="789 East Eisenhower Parkway, Ann Arbor, MI, USA">
        <title>Comparative Genomics and Chromosome Evolution.</title>
        <authorList>
            <person name="Mudd A.B."/>
        </authorList>
    </citation>
    <scope>NUCLEOTIDE SEQUENCE</scope>
    <source>
        <strain evidence="3">237g6f4</strain>
        <tissue evidence="3">Blood</tissue>
    </source>
</reference>
<comment type="caution">
    <text evidence="3">The sequence shown here is derived from an EMBL/GenBank/DDBJ whole genome shotgun (WGS) entry which is preliminary data.</text>
</comment>
<keyword evidence="4" id="KW-1185">Reference proteome</keyword>
<proteinExistence type="predicted"/>
<feature type="region of interest" description="Disordered" evidence="1">
    <location>
        <begin position="138"/>
        <end position="186"/>
    </location>
</feature>
<sequence length="467" mass="52804">MAETQNVNLKPISSEEKTADLIDLAALEKTPEERKKVRSVGFYELDVLRHQSEDGETTNSITSDVTEGEDKKDLEDQDNEKDGQPQESKEAAANYYDQDVTPSPKSCRKHSAPTCLCKECVENYMNLCETHTHKPIPADEEKRETTTSSLDSSSQRSRSDSETSRHTNSSGDDFVGTQVTLPYPDKNGPPECIARLSNAGLYDPSEDPPVRAVDEDNISQVVINTAFFVEHPAPYEQKKNVQLDLCDKVDIEKGDPETEPLMRINRRSLEKEPVHPGCCQCHRVCLKIVGSFVLAMVIFPAFLYGAYAWLPFDAPMIPDVPTRLVYTLRCSAFASFPIVLGVIVHGISRLCASSYDPFQPREREVTIHRRFVKQSTFLFVLFFFNLSVLATYLPQEQLKFIPLLTCLFCLSQLIYWLSFAIGRSFRGFGYGLTFLPLLSMMICNLYFMFIVEPEKMVFLGNRGVPQH</sequence>
<evidence type="ECO:0000256" key="1">
    <source>
        <dbReference type="SAM" id="MobiDB-lite"/>
    </source>
</evidence>
<dbReference type="PANTHER" id="PTHR31004">
    <property type="entry name" value="TRANSMEMBRANE PROTEIN 79"/>
    <property type="match status" value="1"/>
</dbReference>
<feature type="transmembrane region" description="Helical" evidence="2">
    <location>
        <begin position="376"/>
        <end position="394"/>
    </location>
</feature>
<feature type="transmembrane region" description="Helical" evidence="2">
    <location>
        <begin position="292"/>
        <end position="312"/>
    </location>
</feature>
<evidence type="ECO:0000313" key="3">
    <source>
        <dbReference type="EMBL" id="KAG8541135.1"/>
    </source>
</evidence>
<dbReference type="GO" id="GO:0005765">
    <property type="term" value="C:lysosomal membrane"/>
    <property type="evidence" value="ECO:0007669"/>
    <property type="project" value="TreeGrafter"/>
</dbReference>
<evidence type="ECO:0000313" key="4">
    <source>
        <dbReference type="Proteomes" id="UP000824782"/>
    </source>
</evidence>
<dbReference type="EMBL" id="WNYA01008360">
    <property type="protein sequence ID" value="KAG8541135.1"/>
    <property type="molecule type" value="Genomic_DNA"/>
</dbReference>
<evidence type="ECO:0008006" key="5">
    <source>
        <dbReference type="Google" id="ProtNLM"/>
    </source>
</evidence>
<feature type="transmembrane region" description="Helical" evidence="2">
    <location>
        <begin position="428"/>
        <end position="451"/>
    </location>
</feature>
<keyword evidence="2" id="KW-1133">Transmembrane helix</keyword>
<feature type="transmembrane region" description="Helical" evidence="2">
    <location>
        <begin position="400"/>
        <end position="421"/>
    </location>
</feature>
<name>A0AAV6YZ71_ENGPU</name>
<dbReference type="GO" id="GO:0045055">
    <property type="term" value="P:regulated exocytosis"/>
    <property type="evidence" value="ECO:0007669"/>
    <property type="project" value="TreeGrafter"/>
</dbReference>
<feature type="region of interest" description="Disordered" evidence="1">
    <location>
        <begin position="48"/>
        <end position="111"/>
    </location>
</feature>
<dbReference type="Proteomes" id="UP000824782">
    <property type="component" value="Unassembled WGS sequence"/>
</dbReference>
<accession>A0AAV6YZ71</accession>
<protein>
    <recommendedName>
        <fullName evidence="5">Transmembrane protein 79</fullName>
    </recommendedName>
</protein>
<evidence type="ECO:0000256" key="2">
    <source>
        <dbReference type="SAM" id="Phobius"/>
    </source>
</evidence>
<feature type="compositionally biased region" description="Low complexity" evidence="1">
    <location>
        <begin position="146"/>
        <end position="156"/>
    </location>
</feature>
<keyword evidence="2" id="KW-0472">Membrane</keyword>
<gene>
    <name evidence="3" type="ORF">GDO81_029653</name>
</gene>